<evidence type="ECO:0000313" key="7">
    <source>
        <dbReference type="Proteomes" id="UP000827092"/>
    </source>
</evidence>
<evidence type="ECO:0000256" key="1">
    <source>
        <dbReference type="ARBA" id="ARBA00004613"/>
    </source>
</evidence>
<comment type="subcellular location">
    <subcellularLocation>
        <location evidence="1">Secreted</location>
    </subcellularLocation>
</comment>
<dbReference type="PANTHER" id="PTHR11610">
    <property type="entry name" value="LIPASE"/>
    <property type="match status" value="1"/>
</dbReference>
<comment type="similarity">
    <text evidence="2 4">Belongs to the AB hydrolase superfamily. Lipase family.</text>
</comment>
<accession>A0AAV6U792</accession>
<dbReference type="InterPro" id="IPR029058">
    <property type="entry name" value="AB_hydrolase_fold"/>
</dbReference>
<organism evidence="6 7">
    <name type="scientific">Oedothorax gibbosus</name>
    <dbReference type="NCBI Taxonomy" id="931172"/>
    <lineage>
        <taxon>Eukaryota</taxon>
        <taxon>Metazoa</taxon>
        <taxon>Ecdysozoa</taxon>
        <taxon>Arthropoda</taxon>
        <taxon>Chelicerata</taxon>
        <taxon>Arachnida</taxon>
        <taxon>Araneae</taxon>
        <taxon>Araneomorphae</taxon>
        <taxon>Entelegynae</taxon>
        <taxon>Araneoidea</taxon>
        <taxon>Linyphiidae</taxon>
        <taxon>Erigoninae</taxon>
        <taxon>Oedothorax</taxon>
    </lineage>
</organism>
<dbReference type="GO" id="GO:0005615">
    <property type="term" value="C:extracellular space"/>
    <property type="evidence" value="ECO:0007669"/>
    <property type="project" value="TreeGrafter"/>
</dbReference>
<dbReference type="Proteomes" id="UP000827092">
    <property type="component" value="Unassembled WGS sequence"/>
</dbReference>
<name>A0AAV6U792_9ARAC</name>
<dbReference type="Gene3D" id="3.40.50.1820">
    <property type="entry name" value="alpha/beta hydrolase"/>
    <property type="match status" value="1"/>
</dbReference>
<dbReference type="InterPro" id="IPR013818">
    <property type="entry name" value="Lipase"/>
</dbReference>
<evidence type="ECO:0000256" key="3">
    <source>
        <dbReference type="ARBA" id="ARBA00022525"/>
    </source>
</evidence>
<proteinExistence type="inferred from homology"/>
<dbReference type="Pfam" id="PF00151">
    <property type="entry name" value="Lipase"/>
    <property type="match status" value="1"/>
</dbReference>
<dbReference type="PANTHER" id="PTHR11610:SF173">
    <property type="entry name" value="LIPASE DOMAIN-CONTAINING PROTEIN-RELATED"/>
    <property type="match status" value="1"/>
</dbReference>
<sequence>MLNLSIFLFKRSRNQNKSVRTCRKSFQAQWYTAEPKLLMLKFVRKCVIECVWAVLSDKVLLFNLFLGIHFMLKEGVQSSCYPDEKQICDMKSAGLSGTWNTTMRFLLFTRRNHKFPEMLHMCHGRLPKYSNFNPKNRLIVFIPGYLFGPCELADIPEIKDELLAKEDVNVILIEDRYEIGINFFAAKERQSKIAQVIVNVLQNIQDMTGLRNDDVYLVGHSLGAHIAGSVGSKFKVHRITALDPAGVVYNEKTPIEHRLDSTDADIVDVLHCNGGNRLPYLSITFPSGDADFYINGGSDQPNCLHNAWEAIKHFQILYAIGTTAVPYICSHALCLTFYKLSINNKQGNFTSWNCDSYDDFKSGKCHATPVTMGYNFEKHARKELKARSFPKTYYVDTSDSWPYVTNNGTYRRTP</sequence>
<comment type="caution">
    <text evidence="6">The sequence shown here is derived from an EMBL/GenBank/DDBJ whole genome shotgun (WGS) entry which is preliminary data.</text>
</comment>
<protein>
    <recommendedName>
        <fullName evidence="5">Lipase domain-containing protein</fullName>
    </recommendedName>
</protein>
<reference evidence="6 7" key="1">
    <citation type="journal article" date="2022" name="Nat. Ecol. Evol.">
        <title>A masculinizing supergene underlies an exaggerated male reproductive morph in a spider.</title>
        <authorList>
            <person name="Hendrickx F."/>
            <person name="De Corte Z."/>
            <person name="Sonet G."/>
            <person name="Van Belleghem S.M."/>
            <person name="Kostlbacher S."/>
            <person name="Vangestel C."/>
        </authorList>
    </citation>
    <scope>NUCLEOTIDE SEQUENCE [LARGE SCALE GENOMIC DNA]</scope>
    <source>
        <strain evidence="6">W744_W776</strain>
    </source>
</reference>
<gene>
    <name evidence="6" type="ORF">JTE90_021029</name>
</gene>
<evidence type="ECO:0000256" key="2">
    <source>
        <dbReference type="ARBA" id="ARBA00010701"/>
    </source>
</evidence>
<evidence type="ECO:0000256" key="4">
    <source>
        <dbReference type="RuleBase" id="RU004262"/>
    </source>
</evidence>
<dbReference type="GO" id="GO:0016298">
    <property type="term" value="F:lipase activity"/>
    <property type="evidence" value="ECO:0007669"/>
    <property type="project" value="InterPro"/>
</dbReference>
<dbReference type="InterPro" id="IPR000734">
    <property type="entry name" value="TAG_lipase"/>
</dbReference>
<dbReference type="SUPFAM" id="SSF53474">
    <property type="entry name" value="alpha/beta-Hydrolases"/>
    <property type="match status" value="1"/>
</dbReference>
<dbReference type="GO" id="GO:0017171">
    <property type="term" value="F:serine hydrolase activity"/>
    <property type="evidence" value="ECO:0007669"/>
    <property type="project" value="TreeGrafter"/>
</dbReference>
<evidence type="ECO:0000313" key="6">
    <source>
        <dbReference type="EMBL" id="KAG8179465.1"/>
    </source>
</evidence>
<dbReference type="AlphaFoldDB" id="A0AAV6U792"/>
<evidence type="ECO:0000259" key="5">
    <source>
        <dbReference type="Pfam" id="PF00151"/>
    </source>
</evidence>
<feature type="domain" description="Lipase" evidence="5">
    <location>
        <begin position="99"/>
        <end position="403"/>
    </location>
</feature>
<keyword evidence="7" id="KW-1185">Reference proteome</keyword>
<keyword evidence="3" id="KW-0964">Secreted</keyword>
<dbReference type="GO" id="GO:0016042">
    <property type="term" value="P:lipid catabolic process"/>
    <property type="evidence" value="ECO:0007669"/>
    <property type="project" value="TreeGrafter"/>
</dbReference>
<dbReference type="PRINTS" id="PR00821">
    <property type="entry name" value="TAGLIPASE"/>
</dbReference>
<dbReference type="EMBL" id="JAFNEN010000625">
    <property type="protein sequence ID" value="KAG8179465.1"/>
    <property type="molecule type" value="Genomic_DNA"/>
</dbReference>